<keyword evidence="2" id="KW-0812">Transmembrane</keyword>
<sequence length="104" mass="11186">MLLGLPFLSVKWGFPDDRVLPRTASAHQVGDRLRKDFAHDLAMAVPVVVPDARGLTPADLDGYAADLSRVPDVSSVSARAERSSVGTRWARRPEPPGLPTAARS</sequence>
<dbReference type="AlphaFoldDB" id="A0A1V3XNY8"/>
<dbReference type="EMBL" id="MVBN01000002">
    <property type="protein sequence ID" value="OOK80899.1"/>
    <property type="molecule type" value="Genomic_DNA"/>
</dbReference>
<dbReference type="Proteomes" id="UP000188532">
    <property type="component" value="Unassembled WGS sequence"/>
</dbReference>
<reference evidence="2 3" key="1">
    <citation type="submission" date="2017-02" db="EMBL/GenBank/DDBJ databases">
        <title>Complete genome sequences of Mycobacterium kansasii strains isolated from rhesus macaques.</title>
        <authorList>
            <person name="Panda A."/>
            <person name="Nagaraj S."/>
            <person name="Zhao X."/>
            <person name="Tettelin H."/>
            <person name="Detolla L.J."/>
        </authorList>
    </citation>
    <scope>NUCLEOTIDE SEQUENCE [LARGE SCALE GENOMIC DNA]</scope>
    <source>
        <strain evidence="2 3">11-3469</strain>
    </source>
</reference>
<accession>A0A1V3XNY8</accession>
<gene>
    <name evidence="2" type="ORF">BZL29_2418</name>
</gene>
<proteinExistence type="predicted"/>
<feature type="region of interest" description="Disordered" evidence="1">
    <location>
        <begin position="76"/>
        <end position="104"/>
    </location>
</feature>
<organism evidence="2 3">
    <name type="scientific">Mycobacterium kansasii</name>
    <dbReference type="NCBI Taxonomy" id="1768"/>
    <lineage>
        <taxon>Bacteria</taxon>
        <taxon>Bacillati</taxon>
        <taxon>Actinomycetota</taxon>
        <taxon>Actinomycetes</taxon>
        <taxon>Mycobacteriales</taxon>
        <taxon>Mycobacteriaceae</taxon>
        <taxon>Mycobacterium</taxon>
    </lineage>
</organism>
<protein>
    <submittedName>
        <fullName evidence="2">Conserved transmembrane transport MmpL13 domain protein</fullName>
    </submittedName>
</protein>
<comment type="caution">
    <text evidence="2">The sequence shown here is derived from an EMBL/GenBank/DDBJ whole genome shotgun (WGS) entry which is preliminary data.</text>
</comment>
<keyword evidence="2" id="KW-0472">Membrane</keyword>
<evidence type="ECO:0000256" key="1">
    <source>
        <dbReference type="SAM" id="MobiDB-lite"/>
    </source>
</evidence>
<evidence type="ECO:0000313" key="3">
    <source>
        <dbReference type="Proteomes" id="UP000188532"/>
    </source>
</evidence>
<name>A0A1V3XNY8_MYCKA</name>
<evidence type="ECO:0000313" key="2">
    <source>
        <dbReference type="EMBL" id="OOK80899.1"/>
    </source>
</evidence>